<keyword evidence="1" id="KW-0732">Signal</keyword>
<comment type="caution">
    <text evidence="2">The sequence shown here is derived from an EMBL/GenBank/DDBJ whole genome shotgun (WGS) entry which is preliminary data.</text>
</comment>
<protein>
    <recommendedName>
        <fullName evidence="4">Secreted protein</fullName>
    </recommendedName>
</protein>
<evidence type="ECO:0000313" key="3">
    <source>
        <dbReference type="Proteomes" id="UP000630805"/>
    </source>
</evidence>
<dbReference type="EMBL" id="JABXWT010000005">
    <property type="protein sequence ID" value="NVO56423.1"/>
    <property type="molecule type" value="Genomic_DNA"/>
</dbReference>
<evidence type="ECO:0000313" key="2">
    <source>
        <dbReference type="EMBL" id="NVO56423.1"/>
    </source>
</evidence>
<feature type="chain" id="PRO_5046718519" description="Secreted protein" evidence="1">
    <location>
        <begin position="22"/>
        <end position="135"/>
    </location>
</feature>
<evidence type="ECO:0008006" key="4">
    <source>
        <dbReference type="Google" id="ProtNLM"/>
    </source>
</evidence>
<reference evidence="2 3" key="1">
    <citation type="submission" date="2020-06" db="EMBL/GenBank/DDBJ databases">
        <authorList>
            <person name="Cao W.R."/>
        </authorList>
    </citation>
    <scope>NUCLEOTIDE SEQUENCE [LARGE SCALE GENOMIC DNA]</scope>
    <source>
        <strain evidence="2 3">B1Z28</strain>
    </source>
</reference>
<accession>A0ABX2PQN6</accession>
<dbReference type="Proteomes" id="UP000630805">
    <property type="component" value="Unassembled WGS sequence"/>
</dbReference>
<feature type="signal peptide" evidence="1">
    <location>
        <begin position="1"/>
        <end position="21"/>
    </location>
</feature>
<sequence length="135" mass="14724">MRFCKILAVTALVLTPGLAQAVGFGLNVRPQFRTEITPLQNGIYEVKAIGSSAAINYWCGIGDYAIRTLGVSNSQRIYIARAYEPGVRTVQFSLTPPPGADTNPGYSITVKRVGENMSASSAQNYCYDNFMDLDF</sequence>
<keyword evidence="3" id="KW-1185">Reference proteome</keyword>
<name>A0ABX2PQN6_9RHOB</name>
<dbReference type="RefSeq" id="WP_176864878.1">
    <property type="nucleotide sequence ID" value="NZ_JABXWT010000005.1"/>
</dbReference>
<gene>
    <name evidence="2" type="ORF">HW561_11545</name>
</gene>
<proteinExistence type="predicted"/>
<organism evidence="2 3">
    <name type="scientific">Ruegeria haliotis</name>
    <dbReference type="NCBI Taxonomy" id="2747601"/>
    <lineage>
        <taxon>Bacteria</taxon>
        <taxon>Pseudomonadati</taxon>
        <taxon>Pseudomonadota</taxon>
        <taxon>Alphaproteobacteria</taxon>
        <taxon>Rhodobacterales</taxon>
        <taxon>Roseobacteraceae</taxon>
        <taxon>Ruegeria</taxon>
    </lineage>
</organism>
<evidence type="ECO:0000256" key="1">
    <source>
        <dbReference type="SAM" id="SignalP"/>
    </source>
</evidence>